<keyword evidence="1" id="KW-0812">Transmembrane</keyword>
<dbReference type="OrthoDB" id="5449999at2"/>
<dbReference type="Proteomes" id="UP000034883">
    <property type="component" value="Chromosome"/>
</dbReference>
<evidence type="ECO:0000313" key="3">
    <source>
        <dbReference type="EMBL" id="AKF08582.1"/>
    </source>
</evidence>
<name>A0A0F6YLS4_9BACT</name>
<keyword evidence="4" id="KW-1185">Reference proteome</keyword>
<evidence type="ECO:0000256" key="1">
    <source>
        <dbReference type="SAM" id="Phobius"/>
    </source>
</evidence>
<organism evidence="3 4">
    <name type="scientific">Sandaracinus amylolyticus</name>
    <dbReference type="NCBI Taxonomy" id="927083"/>
    <lineage>
        <taxon>Bacteria</taxon>
        <taxon>Pseudomonadati</taxon>
        <taxon>Myxococcota</taxon>
        <taxon>Polyangia</taxon>
        <taxon>Polyangiales</taxon>
        <taxon>Sandaracinaceae</taxon>
        <taxon>Sandaracinus</taxon>
    </lineage>
</organism>
<keyword evidence="1" id="KW-1133">Transmembrane helix</keyword>
<sequence>MASAYPIASSAWTNAASIAVLMVASHVASPHAHAQQSSVLEADARERRTDLARTLFAEGVQLVAEQRWEQAESRFRQALANRDAPAIRYNLASVLFEQGEYPEASVLVESVLADSTTPADIGEHARDLRAHIAERAGYVRLDVRDLDGADIAIDQYTLRDPTREVPLAPGAHAATASYGLRREARAEIQIATGEHRVVTLERMQHAPEEAVSTPSTGGERVEEQWWFWTAIGGGVVAVAVVIGVVVAVSSDEGQVEDPIPGNFEPGVLRW</sequence>
<proteinExistence type="predicted"/>
<feature type="chain" id="PRO_5002512921" description="Tetratricopeptide repeat protein" evidence="2">
    <location>
        <begin position="35"/>
        <end position="270"/>
    </location>
</feature>
<dbReference type="InterPro" id="IPR011990">
    <property type="entry name" value="TPR-like_helical_dom_sf"/>
</dbReference>
<reference evidence="3 4" key="1">
    <citation type="submission" date="2015-03" db="EMBL/GenBank/DDBJ databases">
        <title>Genome assembly of Sandaracinus amylolyticus DSM 53668.</title>
        <authorList>
            <person name="Sharma G."/>
            <person name="Subramanian S."/>
        </authorList>
    </citation>
    <scope>NUCLEOTIDE SEQUENCE [LARGE SCALE GENOMIC DNA]</scope>
    <source>
        <strain evidence="3 4">DSM 53668</strain>
    </source>
</reference>
<dbReference type="RefSeq" id="WP_053235707.1">
    <property type="nucleotide sequence ID" value="NZ_CP011125.1"/>
</dbReference>
<gene>
    <name evidence="3" type="ORF">DB32_005731</name>
</gene>
<evidence type="ECO:0000313" key="4">
    <source>
        <dbReference type="Proteomes" id="UP000034883"/>
    </source>
</evidence>
<protein>
    <recommendedName>
        <fullName evidence="5">Tetratricopeptide repeat protein</fullName>
    </recommendedName>
</protein>
<keyword evidence="2" id="KW-0732">Signal</keyword>
<dbReference type="AlphaFoldDB" id="A0A0F6YLS4"/>
<accession>A0A0F6YLS4</accession>
<dbReference type="EMBL" id="CP011125">
    <property type="protein sequence ID" value="AKF08582.1"/>
    <property type="molecule type" value="Genomic_DNA"/>
</dbReference>
<feature type="signal peptide" evidence="2">
    <location>
        <begin position="1"/>
        <end position="34"/>
    </location>
</feature>
<keyword evidence="1" id="KW-0472">Membrane</keyword>
<dbReference type="Pfam" id="PF14559">
    <property type="entry name" value="TPR_19"/>
    <property type="match status" value="1"/>
</dbReference>
<dbReference type="KEGG" id="samy:DB32_005731"/>
<dbReference type="Gene3D" id="1.25.40.10">
    <property type="entry name" value="Tetratricopeptide repeat domain"/>
    <property type="match status" value="1"/>
</dbReference>
<evidence type="ECO:0000256" key="2">
    <source>
        <dbReference type="SAM" id="SignalP"/>
    </source>
</evidence>
<evidence type="ECO:0008006" key="5">
    <source>
        <dbReference type="Google" id="ProtNLM"/>
    </source>
</evidence>
<feature type="transmembrane region" description="Helical" evidence="1">
    <location>
        <begin position="225"/>
        <end position="248"/>
    </location>
</feature>
<dbReference type="STRING" id="927083.DB32_005731"/>
<dbReference type="SUPFAM" id="SSF48452">
    <property type="entry name" value="TPR-like"/>
    <property type="match status" value="1"/>
</dbReference>